<dbReference type="Pfam" id="PF01451">
    <property type="entry name" value="LMWPc"/>
    <property type="match status" value="1"/>
</dbReference>
<dbReference type="InterPro" id="IPR023485">
    <property type="entry name" value="Ptyr_pPase"/>
</dbReference>
<dbReference type="AlphaFoldDB" id="A0A8J7FFI6"/>
<dbReference type="Proteomes" id="UP000640333">
    <property type="component" value="Unassembled WGS sequence"/>
</dbReference>
<keyword evidence="3" id="KW-1185">Reference proteome</keyword>
<proteinExistence type="predicted"/>
<sequence>MKVLFICTANIQRSLTAEHVCRTLYPEHQFKSAGVSKKECARNNSTLCTS</sequence>
<dbReference type="EMBL" id="JADEYS010000002">
    <property type="protein sequence ID" value="MBE9396323.1"/>
    <property type="molecule type" value="Genomic_DNA"/>
</dbReference>
<dbReference type="InterPro" id="IPR036196">
    <property type="entry name" value="Ptyr_pPase_sf"/>
</dbReference>
<name>A0A8J7FFI6_9GAMM</name>
<reference evidence="2" key="1">
    <citation type="submission" date="2020-10" db="EMBL/GenBank/DDBJ databases">
        <title>Bacterium isolated from coastal waters sediment.</title>
        <authorList>
            <person name="Chen R.-J."/>
            <person name="Lu D.-C."/>
            <person name="Zhu K.-L."/>
            <person name="Du Z.-J."/>
        </authorList>
    </citation>
    <scope>NUCLEOTIDE SEQUENCE</scope>
    <source>
        <strain evidence="2">N1Y112</strain>
    </source>
</reference>
<accession>A0A8J7FFI6</accession>
<evidence type="ECO:0000259" key="1">
    <source>
        <dbReference type="Pfam" id="PF01451"/>
    </source>
</evidence>
<dbReference type="RefSeq" id="WP_193951867.1">
    <property type="nucleotide sequence ID" value="NZ_JADEYS010000002.1"/>
</dbReference>
<comment type="caution">
    <text evidence="2">The sequence shown here is derived from an EMBL/GenBank/DDBJ whole genome shotgun (WGS) entry which is preliminary data.</text>
</comment>
<protein>
    <recommendedName>
        <fullName evidence="1">Phosphotyrosine protein phosphatase I domain-containing protein</fullName>
    </recommendedName>
</protein>
<dbReference type="Gene3D" id="3.40.50.2300">
    <property type="match status" value="1"/>
</dbReference>
<evidence type="ECO:0000313" key="2">
    <source>
        <dbReference type="EMBL" id="MBE9396323.1"/>
    </source>
</evidence>
<dbReference type="SUPFAM" id="SSF52788">
    <property type="entry name" value="Phosphotyrosine protein phosphatases I"/>
    <property type="match status" value="1"/>
</dbReference>
<evidence type="ECO:0000313" key="3">
    <source>
        <dbReference type="Proteomes" id="UP000640333"/>
    </source>
</evidence>
<feature type="domain" description="Phosphotyrosine protein phosphatase I" evidence="1">
    <location>
        <begin position="3"/>
        <end position="41"/>
    </location>
</feature>
<organism evidence="2 3">
    <name type="scientific">Pontibacterium sinense</name>
    <dbReference type="NCBI Taxonomy" id="2781979"/>
    <lineage>
        <taxon>Bacteria</taxon>
        <taxon>Pseudomonadati</taxon>
        <taxon>Pseudomonadota</taxon>
        <taxon>Gammaproteobacteria</taxon>
        <taxon>Oceanospirillales</taxon>
        <taxon>Oceanospirillaceae</taxon>
        <taxon>Pontibacterium</taxon>
    </lineage>
</organism>
<gene>
    <name evidence="2" type="ORF">IOQ59_03515</name>
</gene>